<organism evidence="2 3">
    <name type="scientific">Lasiodiplodia theobromae</name>
    <dbReference type="NCBI Taxonomy" id="45133"/>
    <lineage>
        <taxon>Eukaryota</taxon>
        <taxon>Fungi</taxon>
        <taxon>Dikarya</taxon>
        <taxon>Ascomycota</taxon>
        <taxon>Pezizomycotina</taxon>
        <taxon>Dothideomycetes</taxon>
        <taxon>Dothideomycetes incertae sedis</taxon>
        <taxon>Botryosphaeriales</taxon>
        <taxon>Botryosphaeriaceae</taxon>
        <taxon>Lasiodiplodia</taxon>
    </lineage>
</organism>
<feature type="compositionally biased region" description="Low complexity" evidence="1">
    <location>
        <begin position="338"/>
        <end position="351"/>
    </location>
</feature>
<feature type="region of interest" description="Disordered" evidence="1">
    <location>
        <begin position="444"/>
        <end position="465"/>
    </location>
</feature>
<proteinExistence type="predicted"/>
<name>A0A8H7IRI6_9PEZI</name>
<evidence type="ECO:0000256" key="1">
    <source>
        <dbReference type="SAM" id="MobiDB-lite"/>
    </source>
</evidence>
<feature type="compositionally biased region" description="Basic and acidic residues" evidence="1">
    <location>
        <begin position="256"/>
        <end position="267"/>
    </location>
</feature>
<dbReference type="Proteomes" id="UP000627934">
    <property type="component" value="Unassembled WGS sequence"/>
</dbReference>
<dbReference type="AlphaFoldDB" id="A0A8H7IRI6"/>
<accession>A0A8H7IRI6</accession>
<evidence type="ECO:0000313" key="2">
    <source>
        <dbReference type="EMBL" id="KAF9630462.1"/>
    </source>
</evidence>
<reference evidence="2" key="2">
    <citation type="journal article" date="2018" name="DNA Res.">
        <title>Comparative genome and transcriptome analyses reveal adaptations to opportunistic infections in woody plant degrading pathogens of Botryosphaeriaceae.</title>
        <authorList>
            <person name="Yan J.Y."/>
            <person name="Zhao W.S."/>
            <person name="Chen Z."/>
            <person name="Xing Q.K."/>
            <person name="Zhang W."/>
            <person name="Chethana K.W.T."/>
            <person name="Xue M.F."/>
            <person name="Xu J.P."/>
            <person name="Phillips A.J.L."/>
            <person name="Wang Y."/>
            <person name="Liu J.H."/>
            <person name="Liu M."/>
            <person name="Zhou Y."/>
            <person name="Jayawardena R.S."/>
            <person name="Manawasinghe I.S."/>
            <person name="Huang J.B."/>
            <person name="Qiao G.H."/>
            <person name="Fu C.Y."/>
            <person name="Guo F.F."/>
            <person name="Dissanayake A.J."/>
            <person name="Peng Y.L."/>
            <person name="Hyde K.D."/>
            <person name="Li X.H."/>
        </authorList>
    </citation>
    <scope>NUCLEOTIDE SEQUENCE</scope>
    <source>
        <strain evidence="2">CSS-01s</strain>
    </source>
</reference>
<dbReference type="EMBL" id="MDYX01000040">
    <property type="protein sequence ID" value="KAF9630462.1"/>
    <property type="molecule type" value="Genomic_DNA"/>
</dbReference>
<feature type="compositionally biased region" description="Polar residues" evidence="1">
    <location>
        <begin position="268"/>
        <end position="302"/>
    </location>
</feature>
<feature type="compositionally biased region" description="Basic and acidic residues" evidence="1">
    <location>
        <begin position="316"/>
        <end position="328"/>
    </location>
</feature>
<feature type="compositionally biased region" description="Low complexity" evidence="1">
    <location>
        <begin position="303"/>
        <end position="314"/>
    </location>
</feature>
<feature type="region of interest" description="Disordered" evidence="1">
    <location>
        <begin position="402"/>
        <end position="432"/>
    </location>
</feature>
<reference evidence="2" key="1">
    <citation type="submission" date="2016-08" db="EMBL/GenBank/DDBJ databases">
        <authorList>
            <person name="Yan J."/>
        </authorList>
    </citation>
    <scope>NUCLEOTIDE SEQUENCE</scope>
    <source>
        <strain evidence="2">CSS-01s</strain>
    </source>
</reference>
<feature type="compositionally biased region" description="Polar residues" evidence="1">
    <location>
        <begin position="24"/>
        <end position="57"/>
    </location>
</feature>
<sequence length="526" mass="60077">MTDKHERRSSHDGHQRRSQDHHQPNAQPTTHSSARTAQQLEQGQRATRPSATLTSTYPVVASPASSTASSATPRDDDHRENTTLVHATQNVAPAAPSGSELLRLTEILIDRANVNLDDPRHRISIMTLQNAINRQNEEVRRLRADIQRRAWEYDALKLASEAIPEREVELENRAETLDLENRQLRWANRQLQQLGPFVERQNIQIEQKSWHIQEQDENRKEIEEDNEKLEKDVEGLQGQVEDLEGQVEDLKKRLEEEKAGRQKDKENYTQQLPKFKQSTHPTDMASINSFHPRSRIFESSVSPQPTTQATPATTSRSDRDAALPDRRRSLMARVAEYTTTPPTRPSSTVPRLPDRRYARDRSMSPLRSPPRRDFREARAPSPPPVSRRRFLTETIRHRPEDAIANPNRDSPSVTLPRHPRRIAPSLNDDTFVGPARLGNHPVEPHARGQQPLSRHNHLTRNDERGSSNRELQCAGCYMRGISCDGGLPCNNCKSGKCRYRPCYPYSKGWGCSSEHCTMVHDETDHL</sequence>
<dbReference type="Gene3D" id="1.10.287.1490">
    <property type="match status" value="1"/>
</dbReference>
<feature type="compositionally biased region" description="Low complexity" evidence="1">
    <location>
        <begin position="61"/>
        <end position="72"/>
    </location>
</feature>
<protein>
    <submittedName>
        <fullName evidence="2">Uncharacterized protein</fullName>
    </submittedName>
</protein>
<feature type="region of interest" description="Disordered" evidence="1">
    <location>
        <begin position="1"/>
        <end position="79"/>
    </location>
</feature>
<gene>
    <name evidence="2" type="ORF">BFW01_g1024</name>
</gene>
<feature type="compositionally biased region" description="Basic and acidic residues" evidence="1">
    <location>
        <begin position="352"/>
        <end position="362"/>
    </location>
</feature>
<feature type="region of interest" description="Disordered" evidence="1">
    <location>
        <begin position="256"/>
        <end position="386"/>
    </location>
</feature>
<comment type="caution">
    <text evidence="2">The sequence shown here is derived from an EMBL/GenBank/DDBJ whole genome shotgun (WGS) entry which is preliminary data.</text>
</comment>
<feature type="compositionally biased region" description="Basic and acidic residues" evidence="1">
    <location>
        <begin position="1"/>
        <end position="23"/>
    </location>
</feature>
<evidence type="ECO:0000313" key="3">
    <source>
        <dbReference type="Proteomes" id="UP000627934"/>
    </source>
</evidence>